<dbReference type="Proteomes" id="UP000178099">
    <property type="component" value="Unassembled WGS sequence"/>
</dbReference>
<accession>A0A1G2D7W5</accession>
<evidence type="ECO:0000313" key="2">
    <source>
        <dbReference type="Proteomes" id="UP000178099"/>
    </source>
</evidence>
<dbReference type="AlphaFoldDB" id="A0A1G2D7W5"/>
<organism evidence="1 2">
    <name type="scientific">Candidatus Lloydbacteria bacterium RIFCSPHIGHO2_02_FULL_51_22</name>
    <dbReference type="NCBI Taxonomy" id="1798663"/>
    <lineage>
        <taxon>Bacteria</taxon>
        <taxon>Candidatus Lloydiibacteriota</taxon>
    </lineage>
</organism>
<sequence length="64" mass="7431">MVVLKKTLTRTVRGKLYAKTKWRGRLNSAAGFYPDKTQCAEKIMFLYKSHGAHFFVSSKTRRYG</sequence>
<reference evidence="1 2" key="1">
    <citation type="journal article" date="2016" name="Nat. Commun.">
        <title>Thousands of microbial genomes shed light on interconnected biogeochemical processes in an aquifer system.</title>
        <authorList>
            <person name="Anantharaman K."/>
            <person name="Brown C.T."/>
            <person name="Hug L.A."/>
            <person name="Sharon I."/>
            <person name="Castelle C.J."/>
            <person name="Probst A.J."/>
            <person name="Thomas B.C."/>
            <person name="Singh A."/>
            <person name="Wilkins M.J."/>
            <person name="Karaoz U."/>
            <person name="Brodie E.L."/>
            <person name="Williams K.H."/>
            <person name="Hubbard S.S."/>
            <person name="Banfield J.F."/>
        </authorList>
    </citation>
    <scope>NUCLEOTIDE SEQUENCE [LARGE SCALE GENOMIC DNA]</scope>
</reference>
<dbReference type="EMBL" id="MHLN01000048">
    <property type="protein sequence ID" value="OGZ09643.1"/>
    <property type="molecule type" value="Genomic_DNA"/>
</dbReference>
<name>A0A1G2D7W5_9BACT</name>
<proteinExistence type="predicted"/>
<comment type="caution">
    <text evidence="1">The sequence shown here is derived from an EMBL/GenBank/DDBJ whole genome shotgun (WGS) entry which is preliminary data.</text>
</comment>
<protein>
    <submittedName>
        <fullName evidence="1">Uncharacterized protein</fullName>
    </submittedName>
</protein>
<gene>
    <name evidence="1" type="ORF">A3D67_01010</name>
</gene>
<evidence type="ECO:0000313" key="1">
    <source>
        <dbReference type="EMBL" id="OGZ09643.1"/>
    </source>
</evidence>